<evidence type="ECO:0000313" key="9">
    <source>
        <dbReference type="Proteomes" id="UP001216907"/>
    </source>
</evidence>
<sequence length="657" mass="71732">MQAEAYLRAKKLLAAGRTPLLARALGVIEALLILLLLILAALFVGLMASRGEVSISSEAAATLPTWTLSRQVGDASGYKEYSDSGLFPLIGSNLYSPNPVHRLGARLLNGLTRVLPPLRNNIGALTTLLALGLALILLLSLVTQARRSVTATIVADLATNLRNQIHRQMYRLGQSSLPTEGVGPVVNIWTREVNDIRDALIVDFHVIPGMIVLGVGLAAIALSTSPILTTFLASLGLLVYLISRTMNRDARTAYDVALRDASVQLCLLHEDLGLLRTVRTYGVEDYDRQRFDDHLERYRTADVRRMLAHHNLTTASALLYGAALATALGLLGYNVLVKDRISIATMLILIASLAGLAFPILQWVKMRQAVRHANRSAAEIFEFLARSPELHQHVGAEFLPPLRENIVLDDVTLESRSGRLLLDHVSLEIPAGGRTVVVGVDEDSKLALACLIPRLIDPQAGRVLIDGRDLREMTLESVRAQAATVLQADLVFTDSILVNIGLGDPRNTLQRVIEAAKLSHAHYFIQDLPHGYDTVIGPLGHYLRPDEQLRIALARAFLHDPSILIVEELPTAVDDEVKLLLDDTLSRLSAGRTVLVIPHRLSTIRSADTVILLNNGRLEGVATPSKLQAESKLFRHILYTEFNEYATGDIEAGQVAG</sequence>
<dbReference type="InterPro" id="IPR011527">
    <property type="entry name" value="ABC1_TM_dom"/>
</dbReference>
<feature type="transmembrane region" description="Helical" evidence="5">
    <location>
        <begin position="341"/>
        <end position="361"/>
    </location>
</feature>
<dbReference type="InterPro" id="IPR027417">
    <property type="entry name" value="P-loop_NTPase"/>
</dbReference>
<dbReference type="RefSeq" id="WP_277862573.1">
    <property type="nucleotide sequence ID" value="NZ_JARRAG010000002.1"/>
</dbReference>
<feature type="transmembrane region" description="Helical" evidence="5">
    <location>
        <begin position="227"/>
        <end position="243"/>
    </location>
</feature>
<evidence type="ECO:0000256" key="5">
    <source>
        <dbReference type="SAM" id="Phobius"/>
    </source>
</evidence>
<proteinExistence type="predicted"/>
<evidence type="ECO:0000256" key="1">
    <source>
        <dbReference type="ARBA" id="ARBA00004651"/>
    </source>
</evidence>
<dbReference type="InterPro" id="IPR039421">
    <property type="entry name" value="Type_1_exporter"/>
</dbReference>
<name>A0ABT6FFC6_9BACT</name>
<reference evidence="8 9" key="1">
    <citation type="submission" date="2023-03" db="EMBL/GenBank/DDBJ databases">
        <title>Paludisphaera mucosa sp. nov. a novel planctomycete from northern fen.</title>
        <authorList>
            <person name="Ivanova A."/>
        </authorList>
    </citation>
    <scope>NUCLEOTIDE SEQUENCE [LARGE SCALE GENOMIC DNA]</scope>
    <source>
        <strain evidence="8 9">Pla2</strain>
    </source>
</reference>
<evidence type="ECO:0000259" key="6">
    <source>
        <dbReference type="PROSITE" id="PS50893"/>
    </source>
</evidence>
<feature type="transmembrane region" description="Helical" evidence="5">
    <location>
        <begin position="200"/>
        <end position="221"/>
    </location>
</feature>
<evidence type="ECO:0000259" key="7">
    <source>
        <dbReference type="PROSITE" id="PS50929"/>
    </source>
</evidence>
<dbReference type="EMBL" id="JARRAG010000002">
    <property type="protein sequence ID" value="MDG3006273.1"/>
    <property type="molecule type" value="Genomic_DNA"/>
</dbReference>
<keyword evidence="9" id="KW-1185">Reference proteome</keyword>
<evidence type="ECO:0000256" key="3">
    <source>
        <dbReference type="ARBA" id="ARBA00022989"/>
    </source>
</evidence>
<comment type="subcellular location">
    <subcellularLocation>
        <location evidence="1">Cell membrane</location>
        <topology evidence="1">Multi-pass membrane protein</topology>
    </subcellularLocation>
</comment>
<comment type="caution">
    <text evidence="8">The sequence shown here is derived from an EMBL/GenBank/DDBJ whole genome shotgun (WGS) entry which is preliminary data.</text>
</comment>
<keyword evidence="3 5" id="KW-1133">Transmembrane helix</keyword>
<dbReference type="InterPro" id="IPR003439">
    <property type="entry name" value="ABC_transporter-like_ATP-bd"/>
</dbReference>
<feature type="transmembrane region" description="Helical" evidence="5">
    <location>
        <begin position="312"/>
        <end position="335"/>
    </location>
</feature>
<dbReference type="PANTHER" id="PTHR43394">
    <property type="entry name" value="ATP-DEPENDENT PERMEASE MDL1, MITOCHONDRIAL"/>
    <property type="match status" value="1"/>
</dbReference>
<evidence type="ECO:0000256" key="4">
    <source>
        <dbReference type="ARBA" id="ARBA00023136"/>
    </source>
</evidence>
<feature type="transmembrane region" description="Helical" evidence="5">
    <location>
        <begin position="122"/>
        <end position="142"/>
    </location>
</feature>
<dbReference type="PANTHER" id="PTHR43394:SF1">
    <property type="entry name" value="ATP-BINDING CASSETTE SUB-FAMILY B MEMBER 10, MITOCHONDRIAL"/>
    <property type="match status" value="1"/>
</dbReference>
<dbReference type="PROSITE" id="PS50929">
    <property type="entry name" value="ABC_TM1F"/>
    <property type="match status" value="1"/>
</dbReference>
<evidence type="ECO:0000256" key="2">
    <source>
        <dbReference type="ARBA" id="ARBA00022692"/>
    </source>
</evidence>
<dbReference type="SUPFAM" id="SSF90123">
    <property type="entry name" value="ABC transporter transmembrane region"/>
    <property type="match status" value="1"/>
</dbReference>
<evidence type="ECO:0000313" key="8">
    <source>
        <dbReference type="EMBL" id="MDG3006273.1"/>
    </source>
</evidence>
<dbReference type="GO" id="GO:0005524">
    <property type="term" value="F:ATP binding"/>
    <property type="evidence" value="ECO:0007669"/>
    <property type="project" value="UniProtKB-KW"/>
</dbReference>
<dbReference type="Pfam" id="PF00664">
    <property type="entry name" value="ABC_membrane"/>
    <property type="match status" value="1"/>
</dbReference>
<dbReference type="InterPro" id="IPR036640">
    <property type="entry name" value="ABC1_TM_sf"/>
</dbReference>
<dbReference type="SUPFAM" id="SSF52540">
    <property type="entry name" value="P-loop containing nucleoside triphosphate hydrolases"/>
    <property type="match status" value="1"/>
</dbReference>
<keyword evidence="8" id="KW-0547">Nucleotide-binding</keyword>
<dbReference type="PROSITE" id="PS50893">
    <property type="entry name" value="ABC_TRANSPORTER_2"/>
    <property type="match status" value="1"/>
</dbReference>
<gene>
    <name evidence="8" type="ORF">PZE19_21090</name>
</gene>
<dbReference type="Pfam" id="PF00005">
    <property type="entry name" value="ABC_tran"/>
    <property type="match status" value="1"/>
</dbReference>
<keyword evidence="8" id="KW-0067">ATP-binding</keyword>
<keyword evidence="2 5" id="KW-0812">Transmembrane</keyword>
<accession>A0ABT6FFC6</accession>
<feature type="domain" description="ABC transporter" evidence="6">
    <location>
        <begin position="406"/>
        <end position="640"/>
    </location>
</feature>
<feature type="domain" description="ABC transmembrane type-1" evidence="7">
    <location>
        <begin position="121"/>
        <end position="362"/>
    </location>
</feature>
<keyword evidence="4 5" id="KW-0472">Membrane</keyword>
<dbReference type="Gene3D" id="1.20.1560.10">
    <property type="entry name" value="ABC transporter type 1, transmembrane domain"/>
    <property type="match status" value="1"/>
</dbReference>
<dbReference type="Proteomes" id="UP001216907">
    <property type="component" value="Unassembled WGS sequence"/>
</dbReference>
<organism evidence="8 9">
    <name type="scientific">Paludisphaera mucosa</name>
    <dbReference type="NCBI Taxonomy" id="3030827"/>
    <lineage>
        <taxon>Bacteria</taxon>
        <taxon>Pseudomonadati</taxon>
        <taxon>Planctomycetota</taxon>
        <taxon>Planctomycetia</taxon>
        <taxon>Isosphaerales</taxon>
        <taxon>Isosphaeraceae</taxon>
        <taxon>Paludisphaera</taxon>
    </lineage>
</organism>
<protein>
    <submittedName>
        <fullName evidence="8">ABC transporter ATP-binding protein</fullName>
    </submittedName>
</protein>
<dbReference type="Gene3D" id="3.40.50.300">
    <property type="entry name" value="P-loop containing nucleotide triphosphate hydrolases"/>
    <property type="match status" value="1"/>
</dbReference>
<feature type="transmembrane region" description="Helical" evidence="5">
    <location>
        <begin position="20"/>
        <end position="48"/>
    </location>
</feature>